<feature type="region of interest" description="Disordered" evidence="1">
    <location>
        <begin position="28"/>
        <end position="70"/>
    </location>
</feature>
<accession>A0AAV7RCW6</accession>
<evidence type="ECO:0000256" key="1">
    <source>
        <dbReference type="SAM" id="MobiDB-lite"/>
    </source>
</evidence>
<dbReference type="EMBL" id="JANPWB010000009">
    <property type="protein sequence ID" value="KAJ1150129.1"/>
    <property type="molecule type" value="Genomic_DNA"/>
</dbReference>
<dbReference type="Proteomes" id="UP001066276">
    <property type="component" value="Chromosome 5"/>
</dbReference>
<evidence type="ECO:0000313" key="2">
    <source>
        <dbReference type="EMBL" id="KAJ1150129.1"/>
    </source>
</evidence>
<dbReference type="AlphaFoldDB" id="A0AAV7RCW6"/>
<feature type="region of interest" description="Disordered" evidence="1">
    <location>
        <begin position="155"/>
        <end position="177"/>
    </location>
</feature>
<sequence length="177" mass="17668">MGARASLAPAWGSPDRWALQCPGSGWLGPARPLSDSRSPSLPALLSPGPPLVRGDPEQAPALAGRSDVCDGSSLSKRLFQSHTGGLSHTGFSLVRGAAPPAQVVPTTQGPGVAALSRAGGLTASLPWQSPPLPGLLFSSPHGGAAATPRLSVLDTVSIGGDPRAGGTPGPRQQVLEG</sequence>
<feature type="compositionally biased region" description="Low complexity" evidence="1">
    <location>
        <begin position="29"/>
        <end position="46"/>
    </location>
</feature>
<evidence type="ECO:0000313" key="3">
    <source>
        <dbReference type="Proteomes" id="UP001066276"/>
    </source>
</evidence>
<name>A0AAV7RCW6_PLEWA</name>
<comment type="caution">
    <text evidence="2">The sequence shown here is derived from an EMBL/GenBank/DDBJ whole genome shotgun (WGS) entry which is preliminary data.</text>
</comment>
<protein>
    <submittedName>
        <fullName evidence="2">Uncharacterized protein</fullName>
    </submittedName>
</protein>
<proteinExistence type="predicted"/>
<keyword evidence="3" id="KW-1185">Reference proteome</keyword>
<reference evidence="2" key="1">
    <citation type="journal article" date="2022" name="bioRxiv">
        <title>Sequencing and chromosome-scale assembly of the giantPleurodeles waltlgenome.</title>
        <authorList>
            <person name="Brown T."/>
            <person name="Elewa A."/>
            <person name="Iarovenko S."/>
            <person name="Subramanian E."/>
            <person name="Araus A.J."/>
            <person name="Petzold A."/>
            <person name="Susuki M."/>
            <person name="Suzuki K.-i.T."/>
            <person name="Hayashi T."/>
            <person name="Toyoda A."/>
            <person name="Oliveira C."/>
            <person name="Osipova E."/>
            <person name="Leigh N.D."/>
            <person name="Simon A."/>
            <person name="Yun M.H."/>
        </authorList>
    </citation>
    <scope>NUCLEOTIDE SEQUENCE</scope>
    <source>
        <strain evidence="2">20211129_DDA</strain>
        <tissue evidence="2">Liver</tissue>
    </source>
</reference>
<gene>
    <name evidence="2" type="ORF">NDU88_002927</name>
</gene>
<organism evidence="2 3">
    <name type="scientific">Pleurodeles waltl</name>
    <name type="common">Iberian ribbed newt</name>
    <dbReference type="NCBI Taxonomy" id="8319"/>
    <lineage>
        <taxon>Eukaryota</taxon>
        <taxon>Metazoa</taxon>
        <taxon>Chordata</taxon>
        <taxon>Craniata</taxon>
        <taxon>Vertebrata</taxon>
        <taxon>Euteleostomi</taxon>
        <taxon>Amphibia</taxon>
        <taxon>Batrachia</taxon>
        <taxon>Caudata</taxon>
        <taxon>Salamandroidea</taxon>
        <taxon>Salamandridae</taxon>
        <taxon>Pleurodelinae</taxon>
        <taxon>Pleurodeles</taxon>
    </lineage>
</organism>